<keyword evidence="1" id="KW-0732">Signal</keyword>
<evidence type="ECO:0000313" key="3">
    <source>
        <dbReference type="Proteomes" id="UP000886749"/>
    </source>
</evidence>
<evidence type="ECO:0000256" key="1">
    <source>
        <dbReference type="SAM" id="SignalP"/>
    </source>
</evidence>
<sequence length="222" mass="24037">MKTKKSKLLKRALAALLTMTMALGVVPMTAFAAEAPAETAPVKATYWLNEPQEESTQVRVGATMLNVPTEDLENGTVIAILKDTQGEYLAVDLNDQAALAAIDPDILYFHNGLVEMYLTRTGGNQFAIRFRVTNASTFSRLTGSAYVKEYTTSLTSLFYQSGNLVTRPSGVTSGTFYSALRSFTYTGSNAELNVGLRGGAIYLTNGQKIDLPYDSSGYLSPK</sequence>
<reference evidence="2" key="1">
    <citation type="submission" date="2020-10" db="EMBL/GenBank/DDBJ databases">
        <authorList>
            <person name="Gilroy R."/>
        </authorList>
    </citation>
    <scope>NUCLEOTIDE SEQUENCE</scope>
    <source>
        <strain evidence="2">CHK184-25365</strain>
    </source>
</reference>
<feature type="signal peptide" evidence="1">
    <location>
        <begin position="1"/>
        <end position="32"/>
    </location>
</feature>
<proteinExistence type="predicted"/>
<gene>
    <name evidence="2" type="ORF">IAB36_01215</name>
</gene>
<reference evidence="2" key="2">
    <citation type="journal article" date="2021" name="PeerJ">
        <title>Extensive microbial diversity within the chicken gut microbiome revealed by metagenomics and culture.</title>
        <authorList>
            <person name="Gilroy R."/>
            <person name="Ravi A."/>
            <person name="Getino M."/>
            <person name="Pursley I."/>
            <person name="Horton D.L."/>
            <person name="Alikhan N.F."/>
            <person name="Baker D."/>
            <person name="Gharbi K."/>
            <person name="Hall N."/>
            <person name="Watson M."/>
            <person name="Adriaenssens E.M."/>
            <person name="Foster-Nyarko E."/>
            <person name="Jarju S."/>
            <person name="Secka A."/>
            <person name="Antonio M."/>
            <person name="Oren A."/>
            <person name="Chaudhuri R.R."/>
            <person name="La Ragione R."/>
            <person name="Hildebrand F."/>
            <person name="Pallen M.J."/>
        </authorList>
    </citation>
    <scope>NUCLEOTIDE SEQUENCE</scope>
    <source>
        <strain evidence="2">CHK184-25365</strain>
    </source>
</reference>
<evidence type="ECO:0000313" key="2">
    <source>
        <dbReference type="EMBL" id="HIR40429.1"/>
    </source>
</evidence>
<protein>
    <submittedName>
        <fullName evidence="2">Uncharacterized protein</fullName>
    </submittedName>
</protein>
<dbReference type="AlphaFoldDB" id="A0A9D1AI52"/>
<dbReference type="EMBL" id="DVGY01000031">
    <property type="protein sequence ID" value="HIR40429.1"/>
    <property type="molecule type" value="Genomic_DNA"/>
</dbReference>
<accession>A0A9D1AI52</accession>
<feature type="chain" id="PRO_5038431883" evidence="1">
    <location>
        <begin position="33"/>
        <end position="222"/>
    </location>
</feature>
<dbReference type="Proteomes" id="UP000886749">
    <property type="component" value="Unassembled WGS sequence"/>
</dbReference>
<organism evidence="2 3">
    <name type="scientific">Candidatus Egerieicola pullicola</name>
    <dbReference type="NCBI Taxonomy" id="2840775"/>
    <lineage>
        <taxon>Bacteria</taxon>
        <taxon>Bacillati</taxon>
        <taxon>Bacillota</taxon>
        <taxon>Clostridia</taxon>
        <taxon>Eubacteriales</taxon>
        <taxon>Oscillospiraceae</taxon>
        <taxon>Oscillospiraceae incertae sedis</taxon>
        <taxon>Candidatus Egerieicola</taxon>
    </lineage>
</organism>
<comment type="caution">
    <text evidence="2">The sequence shown here is derived from an EMBL/GenBank/DDBJ whole genome shotgun (WGS) entry which is preliminary data.</text>
</comment>
<name>A0A9D1AI52_9FIRM</name>